<sequence>MEIHFLGTGSAYPGKERDNTSICISSNDYHVLIDVSGNPCRKLKQINVALEDLDSVIFTHFHIDHIYGLPSLLWGMWLENRQKPLTIYCHEENLAKLNQWLSTMEVYEWGIKFTLHIKTFSGGFPEELLKTRDISISVFPAIHSVPTIGLEVTGGNKTIVYSSDSQVNSHIRTYQHIDVLIHEATSAIKLESNHTSLTEIAESYDLNAIDKVILVHLSDHQPYDEELSRLNLDNKIQKAEEMMCISI</sequence>
<dbReference type="AlphaFoldDB" id="A0A1B1Z9X9"/>
<dbReference type="Pfam" id="PF23023">
    <property type="entry name" value="Anti-Pycsar_Apyc1"/>
    <property type="match status" value="1"/>
</dbReference>
<dbReference type="PANTHER" id="PTHR46018:SF3">
    <property type="entry name" value="ARYLSULFATASE"/>
    <property type="match status" value="1"/>
</dbReference>
<gene>
    <name evidence="3" type="ORF">ABE41_019780</name>
</gene>
<dbReference type="SUPFAM" id="SSF56281">
    <property type="entry name" value="Metallo-hydrolase/oxidoreductase"/>
    <property type="match status" value="1"/>
</dbReference>
<evidence type="ECO:0000313" key="4">
    <source>
        <dbReference type="Proteomes" id="UP000077412"/>
    </source>
</evidence>
<dbReference type="InterPro" id="IPR001279">
    <property type="entry name" value="Metallo-B-lactamas"/>
</dbReference>
<feature type="domain" description="Metallo-beta-lactamase" evidence="2">
    <location>
        <begin position="18"/>
        <end position="216"/>
    </location>
</feature>
<keyword evidence="4" id="KW-1185">Reference proteome</keyword>
<name>A0A1B1Z9X9_9BACL</name>
<dbReference type="EMBL" id="CP016761">
    <property type="protein sequence ID" value="ANX14260.1"/>
    <property type="molecule type" value="Genomic_DNA"/>
</dbReference>
<dbReference type="GO" id="GO:0042781">
    <property type="term" value="F:3'-tRNA processing endoribonuclease activity"/>
    <property type="evidence" value="ECO:0007669"/>
    <property type="project" value="TreeGrafter"/>
</dbReference>
<keyword evidence="1" id="KW-0862">Zinc</keyword>
<protein>
    <recommendedName>
        <fullName evidence="2">Metallo-beta-lactamase domain-containing protein</fullName>
    </recommendedName>
</protein>
<dbReference type="RefSeq" id="WP_066294172.1">
    <property type="nucleotide sequence ID" value="NZ_CP016761.1"/>
</dbReference>
<dbReference type="CDD" id="cd16272">
    <property type="entry name" value="RNaseZ_MBL-fold"/>
    <property type="match status" value="1"/>
</dbReference>
<dbReference type="SMART" id="SM00849">
    <property type="entry name" value="Lactamase_B"/>
    <property type="match status" value="1"/>
</dbReference>
<dbReference type="Proteomes" id="UP000077412">
    <property type="component" value="Chromosome"/>
</dbReference>
<reference evidence="3 4" key="1">
    <citation type="submission" date="2016-08" db="EMBL/GenBank/DDBJ databases">
        <title>Complete genome sequence of Fictibacillus arsenicus G25-54, a strain with toxicity to nematodes and a potential arsenic-resistance activity.</title>
        <authorList>
            <person name="Zheng Z."/>
        </authorList>
    </citation>
    <scope>NUCLEOTIDE SEQUENCE [LARGE SCALE GENOMIC DNA]</scope>
    <source>
        <strain evidence="3 4">G25-54</strain>
    </source>
</reference>
<accession>A0A1B1Z9X9</accession>
<evidence type="ECO:0000313" key="3">
    <source>
        <dbReference type="EMBL" id="ANX14260.1"/>
    </source>
</evidence>
<evidence type="ECO:0000259" key="2">
    <source>
        <dbReference type="SMART" id="SM00849"/>
    </source>
</evidence>
<dbReference type="InterPro" id="IPR036866">
    <property type="entry name" value="RibonucZ/Hydroxyglut_hydro"/>
</dbReference>
<dbReference type="PANTHER" id="PTHR46018">
    <property type="entry name" value="ZINC PHOSPHODIESTERASE ELAC PROTEIN 1"/>
    <property type="match status" value="1"/>
</dbReference>
<dbReference type="OrthoDB" id="9800940at2"/>
<dbReference type="Gene3D" id="3.60.15.10">
    <property type="entry name" value="Ribonuclease Z/Hydroxyacylglutathione hydrolase-like"/>
    <property type="match status" value="1"/>
</dbReference>
<dbReference type="STRING" id="255247.ABE41_019780"/>
<proteinExistence type="predicted"/>
<evidence type="ECO:0000256" key="1">
    <source>
        <dbReference type="ARBA" id="ARBA00022833"/>
    </source>
</evidence>
<organism evidence="3 4">
    <name type="scientific">Fictibacillus arsenicus</name>
    <dbReference type="NCBI Taxonomy" id="255247"/>
    <lineage>
        <taxon>Bacteria</taxon>
        <taxon>Bacillati</taxon>
        <taxon>Bacillota</taxon>
        <taxon>Bacilli</taxon>
        <taxon>Bacillales</taxon>
        <taxon>Fictibacillaceae</taxon>
        <taxon>Fictibacillus</taxon>
    </lineage>
</organism>
<dbReference type="KEGG" id="far:ABE41_019780"/>